<dbReference type="InterPro" id="IPR029058">
    <property type="entry name" value="AB_hydrolase_fold"/>
</dbReference>
<dbReference type="AlphaFoldDB" id="A0A6J4P281"/>
<dbReference type="SUPFAM" id="SSF53474">
    <property type="entry name" value="alpha/beta-Hydrolases"/>
    <property type="match status" value="1"/>
</dbReference>
<dbReference type="Gene3D" id="3.40.50.1820">
    <property type="entry name" value="alpha/beta hydrolase"/>
    <property type="match status" value="1"/>
</dbReference>
<keyword evidence="2" id="KW-0378">Hydrolase</keyword>
<reference evidence="2" key="1">
    <citation type="submission" date="2020-02" db="EMBL/GenBank/DDBJ databases">
        <authorList>
            <person name="Meier V. D."/>
        </authorList>
    </citation>
    <scope>NUCLEOTIDE SEQUENCE</scope>
    <source>
        <strain evidence="2">AVDCRST_MAG03</strain>
    </source>
</reference>
<gene>
    <name evidence="2" type="ORF">AVDCRST_MAG03-1434</name>
</gene>
<evidence type="ECO:0000259" key="1">
    <source>
        <dbReference type="Pfam" id="PF00561"/>
    </source>
</evidence>
<organism evidence="2">
    <name type="scientific">uncultured Rubrobacteraceae bacterium</name>
    <dbReference type="NCBI Taxonomy" id="349277"/>
    <lineage>
        <taxon>Bacteria</taxon>
        <taxon>Bacillati</taxon>
        <taxon>Actinomycetota</taxon>
        <taxon>Rubrobacteria</taxon>
        <taxon>Rubrobacterales</taxon>
        <taxon>Rubrobacteraceae</taxon>
        <taxon>environmental samples</taxon>
    </lineage>
</organism>
<dbReference type="PRINTS" id="PR00111">
    <property type="entry name" value="ABHYDROLASE"/>
</dbReference>
<dbReference type="PANTHER" id="PTHR46438:SF11">
    <property type="entry name" value="LIPASE-RELATED"/>
    <property type="match status" value="1"/>
</dbReference>
<feature type="domain" description="AB hydrolase-1" evidence="1">
    <location>
        <begin position="29"/>
        <end position="270"/>
    </location>
</feature>
<name>A0A6J4P281_9ACTN</name>
<sequence length="292" mass="32866">MAGLRVMGEEKEVRVGGDVVRYREAGSGPTLVFVHGILAGGLLWRDVVAGLAGRFRCIVPDLPLGGHSVPMDPERDMSPRGVARLVADFMSVLDLDEVTLVGNDTGGAICQIVIAEHPERVGRLVLTNCDAYEAFFPWQFHPFFHHAPRVFGRRYVDLLAWMLRARPVRRLLLKTVAKRRMDGDTLDAYFANLGDSGVRRDLTRFLRQVSKRYTLEAARSFPGFRLPVLIVWGEDDLFFLSRYARRLRDDFPDARLRLLADSRAFVPEDRPGALAELIADFVRPMSEAGTSR</sequence>
<dbReference type="GO" id="GO:0016787">
    <property type="term" value="F:hydrolase activity"/>
    <property type="evidence" value="ECO:0007669"/>
    <property type="project" value="UniProtKB-KW"/>
</dbReference>
<dbReference type="InterPro" id="IPR000073">
    <property type="entry name" value="AB_hydrolase_1"/>
</dbReference>
<dbReference type="PANTHER" id="PTHR46438">
    <property type="entry name" value="ALPHA/BETA-HYDROLASES SUPERFAMILY PROTEIN"/>
    <property type="match status" value="1"/>
</dbReference>
<proteinExistence type="predicted"/>
<protein>
    <submittedName>
        <fullName evidence="2">Hydrolase, alpha/beta fold family</fullName>
    </submittedName>
</protein>
<dbReference type="EMBL" id="CADCUT010000085">
    <property type="protein sequence ID" value="CAA9404294.1"/>
    <property type="molecule type" value="Genomic_DNA"/>
</dbReference>
<evidence type="ECO:0000313" key="2">
    <source>
        <dbReference type="EMBL" id="CAA9404294.1"/>
    </source>
</evidence>
<dbReference type="Pfam" id="PF00561">
    <property type="entry name" value="Abhydrolase_1"/>
    <property type="match status" value="1"/>
</dbReference>
<accession>A0A6J4P281</accession>